<feature type="compositionally biased region" description="Basic and acidic residues" evidence="1">
    <location>
        <begin position="222"/>
        <end position="231"/>
    </location>
</feature>
<dbReference type="RefSeq" id="WP_144914144.1">
    <property type="nucleotide sequence ID" value="NZ_VLLI01000009.1"/>
</dbReference>
<dbReference type="Proteomes" id="UP000317010">
    <property type="component" value="Unassembled WGS sequence"/>
</dbReference>
<dbReference type="OrthoDB" id="799522at2"/>
<accession>A0A562TXF5</accession>
<comment type="caution">
    <text evidence="3">The sequence shown here is derived from an EMBL/GenBank/DDBJ whole genome shotgun (WGS) entry which is preliminary data.</text>
</comment>
<feature type="compositionally biased region" description="Basic and acidic residues" evidence="1">
    <location>
        <begin position="159"/>
        <end position="172"/>
    </location>
</feature>
<protein>
    <recommendedName>
        <fullName evidence="5">YXWGXW repeat-containing protein</fullName>
    </recommendedName>
</protein>
<organism evidence="3 4">
    <name type="scientific">Mucilaginibacter frigoritolerans</name>
    <dbReference type="NCBI Taxonomy" id="652788"/>
    <lineage>
        <taxon>Bacteria</taxon>
        <taxon>Pseudomonadati</taxon>
        <taxon>Bacteroidota</taxon>
        <taxon>Sphingobacteriia</taxon>
        <taxon>Sphingobacteriales</taxon>
        <taxon>Sphingobacteriaceae</taxon>
        <taxon>Mucilaginibacter</taxon>
    </lineage>
</organism>
<keyword evidence="2" id="KW-0732">Signal</keyword>
<evidence type="ECO:0000313" key="3">
    <source>
        <dbReference type="EMBL" id="TWI98163.1"/>
    </source>
</evidence>
<keyword evidence="4" id="KW-1185">Reference proteome</keyword>
<sequence length="231" mass="27317">MKKLIIVSAIAMSGLFYNTANAQVRLSFGFRFAPRRVVYAPSPVVVEQVPVYNQPDQVYDNNNDDYYYLPDVDAYYDVNAQCYYYNDGADWVSAAYLPGEYRNYDWRSARRFEVRAPRPYLHDNIYRSRFNGREAGMFVNNNYNRGRDEHFDNHGQWENRQHFDNRGQDNNREQMQNNRGQWGNDQHFDNHGQGQPSNQNNGREWGNRGGNNEHFAQNQRGEGSEHRMSRF</sequence>
<dbReference type="AlphaFoldDB" id="A0A562TXF5"/>
<reference evidence="3 4" key="1">
    <citation type="submission" date="2019-07" db="EMBL/GenBank/DDBJ databases">
        <title>Genomic Encyclopedia of Archaeal and Bacterial Type Strains, Phase II (KMG-II): from individual species to whole genera.</title>
        <authorList>
            <person name="Goeker M."/>
        </authorList>
    </citation>
    <scope>NUCLEOTIDE SEQUENCE [LARGE SCALE GENOMIC DNA]</scope>
    <source>
        <strain evidence="3 4">ATCC BAA-1854</strain>
    </source>
</reference>
<name>A0A562TXF5_9SPHI</name>
<feature type="chain" id="PRO_5022038293" description="YXWGXW repeat-containing protein" evidence="2">
    <location>
        <begin position="23"/>
        <end position="231"/>
    </location>
</feature>
<evidence type="ECO:0000256" key="2">
    <source>
        <dbReference type="SAM" id="SignalP"/>
    </source>
</evidence>
<proteinExistence type="predicted"/>
<evidence type="ECO:0000313" key="4">
    <source>
        <dbReference type="Proteomes" id="UP000317010"/>
    </source>
</evidence>
<feature type="signal peptide" evidence="2">
    <location>
        <begin position="1"/>
        <end position="22"/>
    </location>
</feature>
<evidence type="ECO:0000256" key="1">
    <source>
        <dbReference type="SAM" id="MobiDB-lite"/>
    </source>
</evidence>
<evidence type="ECO:0008006" key="5">
    <source>
        <dbReference type="Google" id="ProtNLM"/>
    </source>
</evidence>
<gene>
    <name evidence="3" type="ORF">JN11_03242</name>
</gene>
<dbReference type="EMBL" id="VLLI01000009">
    <property type="protein sequence ID" value="TWI98163.1"/>
    <property type="molecule type" value="Genomic_DNA"/>
</dbReference>
<feature type="region of interest" description="Disordered" evidence="1">
    <location>
        <begin position="159"/>
        <end position="231"/>
    </location>
</feature>
<feature type="compositionally biased region" description="Polar residues" evidence="1">
    <location>
        <begin position="173"/>
        <end position="184"/>
    </location>
</feature>